<gene>
    <name evidence="1" type="ORF">PJ311_09950</name>
</gene>
<dbReference type="RefSeq" id="WP_271340790.1">
    <property type="nucleotide sequence ID" value="NZ_JAQKAB010000006.1"/>
</dbReference>
<accession>A0ABT4X3S2</accession>
<organism evidence="1 2">
    <name type="scientific">Bacillus changyiensis</name>
    <dbReference type="NCBI Taxonomy" id="3004103"/>
    <lineage>
        <taxon>Bacteria</taxon>
        <taxon>Bacillati</taxon>
        <taxon>Bacillota</taxon>
        <taxon>Bacilli</taxon>
        <taxon>Bacillales</taxon>
        <taxon>Bacillaceae</taxon>
        <taxon>Bacillus</taxon>
    </lineage>
</organism>
<keyword evidence="2" id="KW-1185">Reference proteome</keyword>
<proteinExistence type="predicted"/>
<evidence type="ECO:0000313" key="2">
    <source>
        <dbReference type="Proteomes" id="UP001211894"/>
    </source>
</evidence>
<reference evidence="1 2" key="1">
    <citation type="submission" date="2023-01" db="EMBL/GenBank/DDBJ databases">
        <title>Bacillus changyiensis sp. nov., isolated from a coastal deposit.</title>
        <authorList>
            <person name="Xiao G."/>
            <person name="Lai Q."/>
            <person name="Hu Z."/>
            <person name="Shao Z."/>
        </authorList>
    </citation>
    <scope>NUCLEOTIDE SEQUENCE [LARGE SCALE GENOMIC DNA]</scope>
    <source>
        <strain evidence="1 2">CLL-7-23</strain>
    </source>
</reference>
<dbReference type="EMBL" id="JAQKAB010000006">
    <property type="protein sequence ID" value="MDA7026929.1"/>
    <property type="molecule type" value="Genomic_DNA"/>
</dbReference>
<dbReference type="CDD" id="cd00118">
    <property type="entry name" value="LysM"/>
    <property type="match status" value="1"/>
</dbReference>
<evidence type="ECO:0000313" key="1">
    <source>
        <dbReference type="EMBL" id="MDA7026929.1"/>
    </source>
</evidence>
<sequence>MKRLVMFLSILLTLFIIYYDLKTGTLPEQVIPVSARTKETIATDMIEYKTVTVQPGETVMSITGDDMSTRRIINDFERLNPNVKARYIRAGVTYKFPVYPEKKR</sequence>
<comment type="caution">
    <text evidence="1">The sequence shown here is derived from an EMBL/GenBank/DDBJ whole genome shotgun (WGS) entry which is preliminary data.</text>
</comment>
<protein>
    <submittedName>
        <fullName evidence="1">LysM domain-containing protein</fullName>
    </submittedName>
</protein>
<dbReference type="Proteomes" id="UP001211894">
    <property type="component" value="Unassembled WGS sequence"/>
</dbReference>
<name>A0ABT4X3S2_9BACI</name>
<dbReference type="InterPro" id="IPR018392">
    <property type="entry name" value="LysM"/>
</dbReference>